<evidence type="ECO:0000313" key="2">
    <source>
        <dbReference type="EMBL" id="MFC5753271.1"/>
    </source>
</evidence>
<name>A0ABW1AFH6_9ACTN</name>
<dbReference type="InterPro" id="IPR036013">
    <property type="entry name" value="Band_7/SPFH_dom_sf"/>
</dbReference>
<evidence type="ECO:0000313" key="3">
    <source>
        <dbReference type="Proteomes" id="UP001596074"/>
    </source>
</evidence>
<keyword evidence="3" id="KW-1185">Reference proteome</keyword>
<reference evidence="3" key="1">
    <citation type="journal article" date="2019" name="Int. J. Syst. Evol. Microbiol.">
        <title>The Global Catalogue of Microorganisms (GCM) 10K type strain sequencing project: providing services to taxonomists for standard genome sequencing and annotation.</title>
        <authorList>
            <consortium name="The Broad Institute Genomics Platform"/>
            <consortium name="The Broad Institute Genome Sequencing Center for Infectious Disease"/>
            <person name="Wu L."/>
            <person name="Ma J."/>
        </authorList>
    </citation>
    <scope>NUCLEOTIDE SEQUENCE [LARGE SCALE GENOMIC DNA]</scope>
    <source>
        <strain evidence="3">KCTC 42087</strain>
    </source>
</reference>
<organism evidence="2 3">
    <name type="scientific">Actinomadura rugatobispora</name>
    <dbReference type="NCBI Taxonomy" id="1994"/>
    <lineage>
        <taxon>Bacteria</taxon>
        <taxon>Bacillati</taxon>
        <taxon>Actinomycetota</taxon>
        <taxon>Actinomycetes</taxon>
        <taxon>Streptosporangiales</taxon>
        <taxon>Thermomonosporaceae</taxon>
        <taxon>Actinomadura</taxon>
    </lineage>
</organism>
<evidence type="ECO:0000256" key="1">
    <source>
        <dbReference type="SAM" id="MobiDB-lite"/>
    </source>
</evidence>
<accession>A0ABW1AFH6</accession>
<comment type="caution">
    <text evidence="2">The sequence shown here is derived from an EMBL/GenBank/DDBJ whole genome shotgun (WGS) entry which is preliminary data.</text>
</comment>
<feature type="region of interest" description="Disordered" evidence="1">
    <location>
        <begin position="70"/>
        <end position="128"/>
    </location>
</feature>
<dbReference type="Gene3D" id="3.30.479.30">
    <property type="entry name" value="Band 7 domain"/>
    <property type="match status" value="1"/>
</dbReference>
<protein>
    <submittedName>
        <fullName evidence="2">Uncharacterized protein</fullName>
    </submittedName>
</protein>
<gene>
    <name evidence="2" type="ORF">ACFPZN_47295</name>
</gene>
<sequence length="128" mass="13685">MAQVTVMERERVSTTVTWAVGDPITFTTAAASARDMLYAAVQEAMWDAVAGAALDDLVADRERLSSGLLPAVAGHPAGRRGTGHADRPRPASPYAMIGGRRTGGGRAWPTCRGSWVNTPNGRRRPRRT</sequence>
<dbReference type="EMBL" id="JBHSON010000107">
    <property type="protein sequence ID" value="MFC5753271.1"/>
    <property type="molecule type" value="Genomic_DNA"/>
</dbReference>
<proteinExistence type="predicted"/>
<dbReference type="Proteomes" id="UP001596074">
    <property type="component" value="Unassembled WGS sequence"/>
</dbReference>
<dbReference type="RefSeq" id="WP_378290123.1">
    <property type="nucleotide sequence ID" value="NZ_JBHSON010000107.1"/>
</dbReference>